<dbReference type="OrthoDB" id="9801773at2"/>
<dbReference type="Pfam" id="PF01370">
    <property type="entry name" value="Epimerase"/>
    <property type="match status" value="1"/>
</dbReference>
<comment type="similarity">
    <text evidence="1">Belongs to the NAD(P)-dependent epimerase/dehydratase family. SDR39U1 subfamily.</text>
</comment>
<name>A0A4R6XHA8_9GAMM</name>
<organism evidence="4 5">
    <name type="scientific">Marinomonas communis</name>
    <dbReference type="NCBI Taxonomy" id="28254"/>
    <lineage>
        <taxon>Bacteria</taxon>
        <taxon>Pseudomonadati</taxon>
        <taxon>Pseudomonadota</taxon>
        <taxon>Gammaproteobacteria</taxon>
        <taxon>Oceanospirillales</taxon>
        <taxon>Oceanospirillaceae</taxon>
        <taxon>Marinomonas</taxon>
    </lineage>
</organism>
<evidence type="ECO:0000259" key="2">
    <source>
        <dbReference type="Pfam" id="PF01370"/>
    </source>
</evidence>
<dbReference type="EMBL" id="SNZA01000001">
    <property type="protein sequence ID" value="TDR15238.1"/>
    <property type="molecule type" value="Genomic_DNA"/>
</dbReference>
<dbReference type="Gene3D" id="3.40.50.720">
    <property type="entry name" value="NAD(P)-binding Rossmann-like Domain"/>
    <property type="match status" value="1"/>
</dbReference>
<reference evidence="4 5" key="1">
    <citation type="submission" date="2019-03" db="EMBL/GenBank/DDBJ databases">
        <title>Genomic Encyclopedia of Type Strains, Phase IV (KMG-IV): sequencing the most valuable type-strain genomes for metagenomic binning, comparative biology and taxonomic classification.</title>
        <authorList>
            <person name="Goeker M."/>
        </authorList>
    </citation>
    <scope>NUCLEOTIDE SEQUENCE [LARGE SCALE GENOMIC DNA]</scope>
    <source>
        <strain evidence="4 5">DSM 5604</strain>
    </source>
</reference>
<dbReference type="Proteomes" id="UP000295729">
    <property type="component" value="Unassembled WGS sequence"/>
</dbReference>
<dbReference type="AlphaFoldDB" id="A0A4R6XHA8"/>
<dbReference type="PANTHER" id="PTHR11092:SF0">
    <property type="entry name" value="EPIMERASE FAMILY PROTEIN SDR39U1"/>
    <property type="match status" value="1"/>
</dbReference>
<protein>
    <recommendedName>
        <fullName evidence="6">TIGR01777 family protein</fullName>
    </recommendedName>
</protein>
<dbReference type="InterPro" id="IPR001509">
    <property type="entry name" value="Epimerase_deHydtase"/>
</dbReference>
<evidence type="ECO:0000259" key="3">
    <source>
        <dbReference type="Pfam" id="PF08338"/>
    </source>
</evidence>
<evidence type="ECO:0000313" key="5">
    <source>
        <dbReference type="Proteomes" id="UP000295729"/>
    </source>
</evidence>
<feature type="domain" description="DUF1731" evidence="3">
    <location>
        <begin position="241"/>
        <end position="287"/>
    </location>
</feature>
<evidence type="ECO:0000313" key="4">
    <source>
        <dbReference type="EMBL" id="TDR15238.1"/>
    </source>
</evidence>
<evidence type="ECO:0000256" key="1">
    <source>
        <dbReference type="ARBA" id="ARBA00009353"/>
    </source>
</evidence>
<gene>
    <name evidence="4" type="ORF">C8D85_0598</name>
</gene>
<dbReference type="InterPro" id="IPR036291">
    <property type="entry name" value="NAD(P)-bd_dom_sf"/>
</dbReference>
<dbReference type="InterPro" id="IPR013549">
    <property type="entry name" value="DUF1731"/>
</dbReference>
<comment type="caution">
    <text evidence="4">The sequence shown here is derived from an EMBL/GenBank/DDBJ whole genome shotgun (WGS) entry which is preliminary data.</text>
</comment>
<evidence type="ECO:0008006" key="6">
    <source>
        <dbReference type="Google" id="ProtNLM"/>
    </source>
</evidence>
<dbReference type="NCBIfam" id="TIGR01777">
    <property type="entry name" value="yfcH"/>
    <property type="match status" value="1"/>
</dbReference>
<dbReference type="Pfam" id="PF08338">
    <property type="entry name" value="DUF1731"/>
    <property type="match status" value="1"/>
</dbReference>
<dbReference type="InterPro" id="IPR010099">
    <property type="entry name" value="SDR39U1"/>
</dbReference>
<dbReference type="SUPFAM" id="SSF51735">
    <property type="entry name" value="NAD(P)-binding Rossmann-fold domains"/>
    <property type="match status" value="1"/>
</dbReference>
<feature type="domain" description="NAD-dependent epimerase/dehydratase" evidence="2">
    <location>
        <begin position="3"/>
        <end position="213"/>
    </location>
</feature>
<accession>A0A4R6XHA8</accession>
<sequence>MRILVTGANGFIASNLYPLLTAAGYESVALIHKHQSSIPSYVRKITLDELPGENFDVVINLAGANIAAQRWSASRKETLYNSRVSFTKELFNKLTIKPKVLLNASAVGYYGFDSSKTFSEESEPNGGFTHELCAAWEQEAAHLQDHGVRTIIFRLGVVLGHGGALAKMKLPFQMGLGGKIATGEQFFPWIHIHDVCRFLVTAIDQESYSGHYNLVAPQTITQGQFATAYADALNRPALFTTPSWLLERIFGEMSCLLTQGQKVIPKALEEASFSFEFPTIEYALKDLT</sequence>
<dbReference type="PANTHER" id="PTHR11092">
    <property type="entry name" value="SUGAR NUCLEOTIDE EPIMERASE RELATED"/>
    <property type="match status" value="1"/>
</dbReference>
<proteinExistence type="inferred from homology"/>
<keyword evidence="5" id="KW-1185">Reference proteome</keyword>
<dbReference type="RefSeq" id="WP_133559866.1">
    <property type="nucleotide sequence ID" value="NZ_SNZA01000001.1"/>
</dbReference>